<dbReference type="Gene3D" id="2.20.100.10">
    <property type="entry name" value="Thrombospondin type-1 (TSP1) repeat"/>
    <property type="match status" value="8"/>
</dbReference>
<dbReference type="InterPro" id="IPR052065">
    <property type="entry name" value="Compl_asym_regulator"/>
</dbReference>
<protein>
    <submittedName>
        <fullName evidence="6">Sco-spondin-like</fullName>
    </submittedName>
</protein>
<dbReference type="InterPro" id="IPR036383">
    <property type="entry name" value="TSP1_rpt_sf"/>
</dbReference>
<dbReference type="PANTHER" id="PTHR22906:SF21">
    <property type="entry name" value="SEMA DOMAIN-CONTAINING PROTEIN"/>
    <property type="match status" value="1"/>
</dbReference>
<keyword evidence="7" id="KW-1185">Reference proteome</keyword>
<keyword evidence="2" id="KW-0677">Repeat</keyword>
<feature type="region of interest" description="Disordered" evidence="5">
    <location>
        <begin position="543"/>
        <end position="566"/>
    </location>
</feature>
<dbReference type="PROSITE" id="PS50092">
    <property type="entry name" value="TSP1"/>
    <property type="match status" value="8"/>
</dbReference>
<keyword evidence="4" id="KW-0325">Glycoprotein</keyword>
<proteinExistence type="predicted"/>
<evidence type="ECO:0000256" key="5">
    <source>
        <dbReference type="SAM" id="MobiDB-lite"/>
    </source>
</evidence>
<dbReference type="EMBL" id="BLXT01002742">
    <property type="protein sequence ID" value="GFN97244.1"/>
    <property type="molecule type" value="Genomic_DNA"/>
</dbReference>
<dbReference type="FunFam" id="2.20.100.10:FF:000001">
    <property type="entry name" value="semaphorin-5A isoform X1"/>
    <property type="match status" value="6"/>
</dbReference>
<dbReference type="InterPro" id="IPR000884">
    <property type="entry name" value="TSP1_rpt"/>
</dbReference>
<evidence type="ECO:0000256" key="2">
    <source>
        <dbReference type="ARBA" id="ARBA00022737"/>
    </source>
</evidence>
<dbReference type="SMART" id="SM00209">
    <property type="entry name" value="TSP1"/>
    <property type="match status" value="8"/>
</dbReference>
<accession>A0AAV3ZQ16</accession>
<dbReference type="PANTHER" id="PTHR22906">
    <property type="entry name" value="PROPERDIN"/>
    <property type="match status" value="1"/>
</dbReference>
<gene>
    <name evidence="6" type="ORF">PoB_002375000</name>
</gene>
<sequence>MENGALGPSGQSARSHAGMVHRTGTETVKAPFTWERRVWGRITRYRCACPGYVQWMECGYLGVSGACVAKLAVTAVRPGLVPVTGRSMEEPTVQDLAWRRETVTHTPVLVSGITSKKEGRSFVCATVDGEWQLWSDWSSCTVTCGGGNQSRTRKCQGPFHGGQLCVGAAEDFEDCCADNCPKDGYFSTWSPWWACDVTCGGSLQDRNRTCVGPFYGGQNCEGPSLDNRTCNTHSCPINGVLTPWSAWSSCSVTCGGGVANRSRECDGPYHGGWDCEGDLVEKRACNEESCPENGLWQPWSPWGTCSASCAGGEQSRERTCDGTRHGGTYCQGEHNQTRDCNIHNCPVHGVWREWSAWDLCNVTCGGGHQVRNRTCDGPYYQGLDCQGPAEENQTCNTQPCPVDGFYGAWSAWSQCSAPCGGGTQSRDRPCTPPQHQGQDCQGPSNQTQECNTQPCPVNGFYLAWSEWSECPVPCGGGVQWRNRTCEQPKHGGADCQGPDNVTQECNTGPCPIDGVWLPWSEWSVCSSTCGGGQQKKSRLCQQPQHGGQACLGPEVDSRSCAEDPCP</sequence>
<evidence type="ECO:0000313" key="6">
    <source>
        <dbReference type="EMBL" id="GFN97244.1"/>
    </source>
</evidence>
<dbReference type="PRINTS" id="PR01705">
    <property type="entry name" value="TSP1REPEAT"/>
</dbReference>
<evidence type="ECO:0000313" key="7">
    <source>
        <dbReference type="Proteomes" id="UP000735302"/>
    </source>
</evidence>
<evidence type="ECO:0000256" key="3">
    <source>
        <dbReference type="ARBA" id="ARBA00023157"/>
    </source>
</evidence>
<reference evidence="6 7" key="1">
    <citation type="journal article" date="2021" name="Elife">
        <title>Chloroplast acquisition without the gene transfer in kleptoplastic sea slugs, Plakobranchus ocellatus.</title>
        <authorList>
            <person name="Maeda T."/>
            <person name="Takahashi S."/>
            <person name="Yoshida T."/>
            <person name="Shimamura S."/>
            <person name="Takaki Y."/>
            <person name="Nagai Y."/>
            <person name="Toyoda A."/>
            <person name="Suzuki Y."/>
            <person name="Arimoto A."/>
            <person name="Ishii H."/>
            <person name="Satoh N."/>
            <person name="Nishiyama T."/>
            <person name="Hasebe M."/>
            <person name="Maruyama T."/>
            <person name="Minagawa J."/>
            <person name="Obokata J."/>
            <person name="Shigenobu S."/>
        </authorList>
    </citation>
    <scope>NUCLEOTIDE SEQUENCE [LARGE SCALE GENOMIC DNA]</scope>
</reference>
<feature type="compositionally biased region" description="Basic and acidic residues" evidence="5">
    <location>
        <begin position="555"/>
        <end position="566"/>
    </location>
</feature>
<dbReference type="SUPFAM" id="SSF82895">
    <property type="entry name" value="TSP-1 type 1 repeat"/>
    <property type="match status" value="8"/>
</dbReference>
<evidence type="ECO:0000256" key="4">
    <source>
        <dbReference type="ARBA" id="ARBA00023180"/>
    </source>
</evidence>
<comment type="caution">
    <text evidence="6">The sequence shown here is derived from an EMBL/GenBank/DDBJ whole genome shotgun (WGS) entry which is preliminary data.</text>
</comment>
<keyword evidence="3" id="KW-1015">Disulfide bond</keyword>
<feature type="non-terminal residue" evidence="6">
    <location>
        <position position="566"/>
    </location>
</feature>
<feature type="region of interest" description="Disordered" evidence="5">
    <location>
        <begin position="1"/>
        <end position="21"/>
    </location>
</feature>
<name>A0AAV3ZQ16_9GAST</name>
<dbReference type="Proteomes" id="UP000735302">
    <property type="component" value="Unassembled WGS sequence"/>
</dbReference>
<keyword evidence="1" id="KW-0732">Signal</keyword>
<dbReference type="AlphaFoldDB" id="A0AAV3ZQ16"/>
<evidence type="ECO:0000256" key="1">
    <source>
        <dbReference type="ARBA" id="ARBA00022729"/>
    </source>
</evidence>
<dbReference type="FunFam" id="2.20.100.10:FF:000004">
    <property type="entry name" value="Adhesion G protein-coupled receptor B2"/>
    <property type="match status" value="2"/>
</dbReference>
<organism evidence="6 7">
    <name type="scientific">Plakobranchus ocellatus</name>
    <dbReference type="NCBI Taxonomy" id="259542"/>
    <lineage>
        <taxon>Eukaryota</taxon>
        <taxon>Metazoa</taxon>
        <taxon>Spiralia</taxon>
        <taxon>Lophotrochozoa</taxon>
        <taxon>Mollusca</taxon>
        <taxon>Gastropoda</taxon>
        <taxon>Heterobranchia</taxon>
        <taxon>Euthyneura</taxon>
        <taxon>Panpulmonata</taxon>
        <taxon>Sacoglossa</taxon>
        <taxon>Placobranchoidea</taxon>
        <taxon>Plakobranchidae</taxon>
        <taxon>Plakobranchus</taxon>
    </lineage>
</organism>
<dbReference type="Pfam" id="PF00090">
    <property type="entry name" value="TSP_1"/>
    <property type="match status" value="8"/>
</dbReference>